<protein>
    <submittedName>
        <fullName evidence="2">DNA primase large subunit</fullName>
    </submittedName>
</protein>
<evidence type="ECO:0000313" key="2">
    <source>
        <dbReference type="WBParaSite" id="JU765_v2.g10452.t1"/>
    </source>
</evidence>
<sequence length="149" mass="17569">REAVYLGTLEEEDRLIPLIKRIAKTDINRYVTPKNPNEILPEMVDELSRTSFPPCMRQIHSRLRMDHHIRHFARRQYGLFLKDAGMSLESSLNFFRSEFTKKIDADKFNKEYAYNIRHYYGKEGSHREGRAYNCAHIILNNAPAAQDCH</sequence>
<evidence type="ECO:0000313" key="1">
    <source>
        <dbReference type="Proteomes" id="UP000887576"/>
    </source>
</evidence>
<dbReference type="WBParaSite" id="JU765_v2.g10452.t1">
    <property type="protein sequence ID" value="JU765_v2.g10452.t1"/>
    <property type="gene ID" value="JU765_v2.g10452"/>
</dbReference>
<accession>A0AC34PVJ4</accession>
<name>A0AC34PVJ4_9BILA</name>
<proteinExistence type="predicted"/>
<organism evidence="1 2">
    <name type="scientific">Panagrolaimus sp. JU765</name>
    <dbReference type="NCBI Taxonomy" id="591449"/>
    <lineage>
        <taxon>Eukaryota</taxon>
        <taxon>Metazoa</taxon>
        <taxon>Ecdysozoa</taxon>
        <taxon>Nematoda</taxon>
        <taxon>Chromadorea</taxon>
        <taxon>Rhabditida</taxon>
        <taxon>Tylenchina</taxon>
        <taxon>Panagrolaimomorpha</taxon>
        <taxon>Panagrolaimoidea</taxon>
        <taxon>Panagrolaimidae</taxon>
        <taxon>Panagrolaimus</taxon>
    </lineage>
</organism>
<reference evidence="2" key="1">
    <citation type="submission" date="2022-11" db="UniProtKB">
        <authorList>
            <consortium name="WormBaseParasite"/>
        </authorList>
    </citation>
    <scope>IDENTIFICATION</scope>
</reference>
<dbReference type="Proteomes" id="UP000887576">
    <property type="component" value="Unplaced"/>
</dbReference>